<sequence>MGSGSTRPNTADDKMIAAIERGDQSEFQDSRPPKVKDNTLIKSKKAQKQKTLDKTKALKALRLAAEKEKKAK</sequence>
<organism evidence="1 2">
    <name type="scientific">Terasakiella brassicae</name>
    <dbReference type="NCBI Taxonomy" id="1634917"/>
    <lineage>
        <taxon>Bacteria</taxon>
        <taxon>Pseudomonadati</taxon>
        <taxon>Pseudomonadota</taxon>
        <taxon>Alphaproteobacteria</taxon>
        <taxon>Rhodospirillales</taxon>
        <taxon>Terasakiellaceae</taxon>
        <taxon>Terasakiella</taxon>
    </lineage>
</organism>
<proteinExistence type="predicted"/>
<evidence type="ECO:0000313" key="2">
    <source>
        <dbReference type="Proteomes" id="UP000632498"/>
    </source>
</evidence>
<evidence type="ECO:0000313" key="1">
    <source>
        <dbReference type="EMBL" id="GGF67961.1"/>
    </source>
</evidence>
<reference evidence="1" key="1">
    <citation type="journal article" date="2014" name="Int. J. Syst. Evol. Microbiol.">
        <title>Complete genome sequence of Corynebacterium casei LMG S-19264T (=DSM 44701T), isolated from a smear-ripened cheese.</title>
        <authorList>
            <consortium name="US DOE Joint Genome Institute (JGI-PGF)"/>
            <person name="Walter F."/>
            <person name="Albersmeier A."/>
            <person name="Kalinowski J."/>
            <person name="Ruckert C."/>
        </authorList>
    </citation>
    <scope>NUCLEOTIDE SEQUENCE</scope>
    <source>
        <strain evidence="1">CGMCC 1.15254</strain>
    </source>
</reference>
<comment type="caution">
    <text evidence="1">The sequence shown here is derived from an EMBL/GenBank/DDBJ whole genome shotgun (WGS) entry which is preliminary data.</text>
</comment>
<dbReference type="Proteomes" id="UP000632498">
    <property type="component" value="Unassembled WGS sequence"/>
</dbReference>
<protein>
    <submittedName>
        <fullName evidence="1">Uncharacterized protein</fullName>
    </submittedName>
</protein>
<name>A0A917C1L5_9PROT</name>
<gene>
    <name evidence="1" type="ORF">GCM10011332_22640</name>
</gene>
<keyword evidence="2" id="KW-1185">Reference proteome</keyword>
<dbReference type="RefSeq" id="WP_188665125.1">
    <property type="nucleotide sequence ID" value="NZ_BMHV01000016.1"/>
</dbReference>
<dbReference type="EMBL" id="BMHV01000016">
    <property type="protein sequence ID" value="GGF67961.1"/>
    <property type="molecule type" value="Genomic_DNA"/>
</dbReference>
<accession>A0A917C1L5</accession>
<dbReference type="AlphaFoldDB" id="A0A917C1L5"/>
<reference evidence="1" key="2">
    <citation type="submission" date="2020-09" db="EMBL/GenBank/DDBJ databases">
        <authorList>
            <person name="Sun Q."/>
            <person name="Zhou Y."/>
        </authorList>
    </citation>
    <scope>NUCLEOTIDE SEQUENCE</scope>
    <source>
        <strain evidence="1">CGMCC 1.15254</strain>
    </source>
</reference>